<gene>
    <name evidence="2" type="ORF">H8730_13550</name>
</gene>
<comment type="caution">
    <text evidence="2">The sequence shown here is derived from an EMBL/GenBank/DDBJ whole genome shotgun (WGS) entry which is preliminary data.</text>
</comment>
<dbReference type="Pfam" id="PF06541">
    <property type="entry name" value="ABC_trans_CmpB"/>
    <property type="match status" value="1"/>
</dbReference>
<protein>
    <submittedName>
        <fullName evidence="2">ABC transporter permease</fullName>
    </submittedName>
</protein>
<evidence type="ECO:0000313" key="3">
    <source>
        <dbReference type="Proteomes" id="UP000657006"/>
    </source>
</evidence>
<sequence length="196" mass="22043">MLEYFVPGSHIFIAVDVFFIYSFLGWVMECMVITYEQKHLTLNRGFVHGPFCIIYGFGAMIGYALIKPFAHNPVILFIVGAVFASLLELLTAKLMIYLFGSFWWDYSAKPFNYKGILCLESTLAWGVLAIVIVNFFHGFLVRTVASIIPEITTAAAIVLTLWYAIDFGVSVRQVLRENKGEAQSNPILVLLNKVKG</sequence>
<feature type="transmembrane region" description="Helical" evidence="1">
    <location>
        <begin position="12"/>
        <end position="34"/>
    </location>
</feature>
<evidence type="ECO:0000313" key="2">
    <source>
        <dbReference type="EMBL" id="MBC8544567.1"/>
    </source>
</evidence>
<dbReference type="AlphaFoldDB" id="A0A926DVS1"/>
<name>A0A926DVS1_9FIRM</name>
<keyword evidence="1" id="KW-1133">Transmembrane helix</keyword>
<keyword evidence="1" id="KW-0812">Transmembrane</keyword>
<dbReference type="InterPro" id="IPR010540">
    <property type="entry name" value="CmpB_TMEM229"/>
</dbReference>
<feature type="transmembrane region" description="Helical" evidence="1">
    <location>
        <begin position="78"/>
        <end position="104"/>
    </location>
</feature>
<keyword evidence="1" id="KW-0472">Membrane</keyword>
<evidence type="ECO:0000256" key="1">
    <source>
        <dbReference type="SAM" id="Phobius"/>
    </source>
</evidence>
<feature type="transmembrane region" description="Helical" evidence="1">
    <location>
        <begin position="46"/>
        <end position="66"/>
    </location>
</feature>
<reference evidence="2" key="1">
    <citation type="submission" date="2020-08" db="EMBL/GenBank/DDBJ databases">
        <title>Genome public.</title>
        <authorList>
            <person name="Liu C."/>
            <person name="Sun Q."/>
        </authorList>
    </citation>
    <scope>NUCLEOTIDE SEQUENCE</scope>
    <source>
        <strain evidence="2">NSJ-32</strain>
    </source>
</reference>
<keyword evidence="3" id="KW-1185">Reference proteome</keyword>
<feature type="transmembrane region" description="Helical" evidence="1">
    <location>
        <begin position="143"/>
        <end position="165"/>
    </location>
</feature>
<dbReference type="EMBL" id="JACRSQ010000025">
    <property type="protein sequence ID" value="MBC8544567.1"/>
    <property type="molecule type" value="Genomic_DNA"/>
</dbReference>
<organism evidence="2 3">
    <name type="scientific">Bianquea renquensis</name>
    <dbReference type="NCBI Taxonomy" id="2763661"/>
    <lineage>
        <taxon>Bacteria</taxon>
        <taxon>Bacillati</taxon>
        <taxon>Bacillota</taxon>
        <taxon>Clostridia</taxon>
        <taxon>Eubacteriales</taxon>
        <taxon>Bianqueaceae</taxon>
        <taxon>Bianquea</taxon>
    </lineage>
</organism>
<proteinExistence type="predicted"/>
<accession>A0A926DVS1</accession>
<feature type="transmembrane region" description="Helical" evidence="1">
    <location>
        <begin position="116"/>
        <end position="137"/>
    </location>
</feature>
<dbReference type="RefSeq" id="WP_249289965.1">
    <property type="nucleotide sequence ID" value="NZ_JACRSQ010000025.1"/>
</dbReference>
<dbReference type="Proteomes" id="UP000657006">
    <property type="component" value="Unassembled WGS sequence"/>
</dbReference>